<dbReference type="Gene3D" id="1.25.40.10">
    <property type="entry name" value="Tetratricopeptide repeat domain"/>
    <property type="match status" value="1"/>
</dbReference>
<dbReference type="InterPro" id="IPR024983">
    <property type="entry name" value="CHAT_dom"/>
</dbReference>
<organism evidence="3 4">
    <name type="scientific">Fusarium denticulatum</name>
    <dbReference type="NCBI Taxonomy" id="48507"/>
    <lineage>
        <taxon>Eukaryota</taxon>
        <taxon>Fungi</taxon>
        <taxon>Dikarya</taxon>
        <taxon>Ascomycota</taxon>
        <taxon>Pezizomycotina</taxon>
        <taxon>Sordariomycetes</taxon>
        <taxon>Hypocreomycetidae</taxon>
        <taxon>Hypocreales</taxon>
        <taxon>Nectriaceae</taxon>
        <taxon>Fusarium</taxon>
        <taxon>Fusarium fujikuroi species complex</taxon>
    </lineage>
</organism>
<dbReference type="AlphaFoldDB" id="A0A8H5XJ59"/>
<dbReference type="Proteomes" id="UP000562682">
    <property type="component" value="Unassembled WGS sequence"/>
</dbReference>
<reference evidence="3 4" key="1">
    <citation type="submission" date="2020-05" db="EMBL/GenBank/DDBJ databases">
        <title>Identification and distribution of gene clusters putatively required for synthesis of sphingolipid metabolism inhibitors in phylogenetically diverse species of the filamentous fungus Fusarium.</title>
        <authorList>
            <person name="Kim H.-S."/>
            <person name="Busman M."/>
            <person name="Brown D.W."/>
            <person name="Divon H."/>
            <person name="Uhlig S."/>
            <person name="Proctor R.H."/>
        </authorList>
    </citation>
    <scope>NUCLEOTIDE SEQUENCE [LARGE SCALE GENOMIC DNA]</scope>
    <source>
        <strain evidence="3 4">NRRL 25311</strain>
    </source>
</reference>
<dbReference type="EMBL" id="JAAOAK010000021">
    <property type="protein sequence ID" value="KAF5694457.1"/>
    <property type="molecule type" value="Genomic_DNA"/>
</dbReference>
<feature type="compositionally biased region" description="Basic and acidic residues" evidence="1">
    <location>
        <begin position="1245"/>
        <end position="1254"/>
    </location>
</feature>
<dbReference type="Pfam" id="PF12770">
    <property type="entry name" value="CHAT"/>
    <property type="match status" value="1"/>
</dbReference>
<evidence type="ECO:0000256" key="1">
    <source>
        <dbReference type="SAM" id="MobiDB-lite"/>
    </source>
</evidence>
<evidence type="ECO:0000313" key="4">
    <source>
        <dbReference type="Proteomes" id="UP000562682"/>
    </source>
</evidence>
<sequence>MSDHQDSPAERLRLKRSRLKRELEHYKMLEVSALEKEVSSLEEEVETFRKRFKTSEEHPDSYHDLLPGPEERISSPKDNSIEQAQEEELEISLGCEAQEENITRSTGLEVLSPEVIHGDVTAVCRPAPRSIPATNAIANHRHNDRQSSRLLSFLPQQLITARRDPALALEYFTGPLPLDSTEKVFLGQELEDLQNATATFDEEDPGSWKLLGFIHYMIYKKTQSIEHIDMAIEKTERARKAFPEDSVEYWGILKRLIMMLADAFESPERGDKLDKAINYGDEMIIITKPYHIDRDAIILDIYKIKTRHAVEHRSEDEFQEAIFTARMAMDANQIWDENHDLDQESTRHFELFAQTSSLEDLNRAIELAENAVTLTADYYIHKPGRLSDLARYLVARYGETNDIQDLHKAIDRGEEAIASAPSDYKFRAELLANSVGFHECRLALQGNPEDLRLINIRAQEAIALMAKKEDPEIWKLMGTLSSCFLLRYQQVKDPQDLATATQWIKEALKLDSPENPVGAMIWNTAAAAFLRKFEHENRAEDLEEAIQMSDKAVNAPRESILSDQTAFLGNVAAVYATAFDHLRDKKYLDLSIEKGKLALGEMATHDFKSSMIRSNLAMQLSSRFELEGNFKDMEDAVYHGEKAIELSSPAGPLRALWLHNLASCLELRDGQAMGSNNKGSSERVADLWVEAARLDAAPPRDRIRYALKAFEALMSLRLFERAVNVISDAVTLLSAAAPRQMAQLDQQSSLESFDGVTTLAVSAVIDKHYPGEEKAYKAVALLEFGRGVITGFRFGMRPDLNALREGHPALAAKFEQLRDKLESPINDWLTSGFTNGGSALQHEMSDRHELSSRLDDVVKEIRLLNGFQRFQLPPSSNELMDTASSGPIVIINVSMVRSDALLVRSNRIESLHLPNLRHSDIVQRVDDVKALRHLHQLSTRAKASMSGVLEWLWDVAVGPILDYLGYKDTPQGEWPRIWWIPTGPLTLLPLHAAGYHSPPSNKSALDRVVSSYSSSIKALQYSRRMRQKNSRSLIDRPALLVSMPTTPDQPSLHFAKKEVDELHNLLPAEMKRSRLSLPTTQETVDGLANCSIFHFAGHGESHQVNPSQSLLLTSDWKENPLTVEKLFSLNLRDNSPCLAYLSACSTNDNNAEKLHDESIHLVTAYQLAGFQHVVGTMWEVADEYCVDAARGVYQEMMSDYDGTIDGAKISLGVHKAVRHLRAISTGRRRARGAGEEGGKLANRGESQRTVRPWESEGEVQTGENDPLVWAAYLHIGS</sequence>
<proteinExistence type="predicted"/>
<comment type="caution">
    <text evidence="3">The sequence shown here is derived from an EMBL/GenBank/DDBJ whole genome shotgun (WGS) entry which is preliminary data.</text>
</comment>
<keyword evidence="4" id="KW-1185">Reference proteome</keyword>
<feature type="region of interest" description="Disordered" evidence="1">
    <location>
        <begin position="1227"/>
        <end position="1261"/>
    </location>
</feature>
<name>A0A8H5XJ59_9HYPO</name>
<evidence type="ECO:0000313" key="3">
    <source>
        <dbReference type="EMBL" id="KAF5694457.1"/>
    </source>
</evidence>
<evidence type="ECO:0000259" key="2">
    <source>
        <dbReference type="Pfam" id="PF12770"/>
    </source>
</evidence>
<dbReference type="InterPro" id="IPR011990">
    <property type="entry name" value="TPR-like_helical_dom_sf"/>
</dbReference>
<accession>A0A8H5XJ59</accession>
<gene>
    <name evidence="3" type="ORF">FDENT_1186</name>
</gene>
<feature type="domain" description="CHAT" evidence="2">
    <location>
        <begin position="948"/>
        <end position="1277"/>
    </location>
</feature>
<feature type="compositionally biased region" description="Basic and acidic residues" evidence="1">
    <location>
        <begin position="49"/>
        <end position="75"/>
    </location>
</feature>
<feature type="region of interest" description="Disordered" evidence="1">
    <location>
        <begin position="49"/>
        <end position="84"/>
    </location>
</feature>
<protein>
    <recommendedName>
        <fullName evidence="2">CHAT domain-containing protein</fullName>
    </recommendedName>
</protein>